<feature type="region of interest" description="Disordered" evidence="1">
    <location>
        <begin position="198"/>
        <end position="281"/>
    </location>
</feature>
<feature type="region of interest" description="Disordered" evidence="1">
    <location>
        <begin position="149"/>
        <end position="184"/>
    </location>
</feature>
<name>A0ABN9ZW95_PIPNA</name>
<evidence type="ECO:0000256" key="1">
    <source>
        <dbReference type="SAM" id="MobiDB-lite"/>
    </source>
</evidence>
<feature type="region of interest" description="Disordered" evidence="1">
    <location>
        <begin position="1"/>
        <end position="50"/>
    </location>
</feature>
<dbReference type="EMBL" id="OY882878">
    <property type="protein sequence ID" value="CAK6442503.1"/>
    <property type="molecule type" value="Genomic_DNA"/>
</dbReference>
<dbReference type="Proteomes" id="UP001314169">
    <property type="component" value="Chromosome 21"/>
</dbReference>
<keyword evidence="3" id="KW-1185">Reference proteome</keyword>
<evidence type="ECO:0000313" key="2">
    <source>
        <dbReference type="EMBL" id="CAK6442503.1"/>
    </source>
</evidence>
<feature type="compositionally biased region" description="Low complexity" evidence="1">
    <location>
        <begin position="21"/>
        <end position="37"/>
    </location>
</feature>
<reference evidence="2" key="1">
    <citation type="submission" date="2023-12" db="EMBL/GenBank/DDBJ databases">
        <authorList>
            <person name="Brown T."/>
        </authorList>
    </citation>
    <scope>NUCLEOTIDE SEQUENCE</scope>
</reference>
<organism evidence="2 3">
    <name type="scientific">Pipistrellus nathusii</name>
    <name type="common">Nathusius' pipistrelle</name>
    <dbReference type="NCBI Taxonomy" id="59473"/>
    <lineage>
        <taxon>Eukaryota</taxon>
        <taxon>Metazoa</taxon>
        <taxon>Chordata</taxon>
        <taxon>Craniata</taxon>
        <taxon>Vertebrata</taxon>
        <taxon>Euteleostomi</taxon>
        <taxon>Mammalia</taxon>
        <taxon>Eutheria</taxon>
        <taxon>Laurasiatheria</taxon>
        <taxon>Chiroptera</taxon>
        <taxon>Yangochiroptera</taxon>
        <taxon>Vespertilionidae</taxon>
        <taxon>Pipistrellus</taxon>
    </lineage>
</organism>
<sequence>MREGQAPPGSSWGNHPPGERPSPAGGSAGLGSRRGPAVQRHHTQLLQTEKSSSVLSFHWKEELLLRRQLGLLDAMKKRQASARLTEQKAFYGRSHAQLQRVELAHARLRGDRDLVQRLSCPTRWSSSSGPSEESGAAVQAILQGRLGSAGAGTRHCSQEAPQHPVPIGGGQPGEHGARAASRGVTKAEDPWWVLTVEAQSCPEPAAQPSEPPGQPPPQAHEAGRQPEGKLLLYVMHGVLDAEPPERKRPRPGECAGSPGPANARPHGPHRDSAPRAPRHRL</sequence>
<evidence type="ECO:0000313" key="3">
    <source>
        <dbReference type="Proteomes" id="UP001314169"/>
    </source>
</evidence>
<protein>
    <submittedName>
        <fullName evidence="2">Uncharacterized protein</fullName>
    </submittedName>
</protein>
<gene>
    <name evidence="2" type="ORF">MPIPNATIZW_LOCUS10809</name>
</gene>
<accession>A0ABN9ZW95</accession>
<feature type="compositionally biased region" description="Pro residues" evidence="1">
    <location>
        <begin position="209"/>
        <end position="218"/>
    </location>
</feature>
<proteinExistence type="predicted"/>